<evidence type="ECO:0000256" key="11">
    <source>
        <dbReference type="ARBA" id="ARBA00023002"/>
    </source>
</evidence>
<dbReference type="InterPro" id="IPR012286">
    <property type="entry name" value="Tetrahaem_cytochrome"/>
</dbReference>
<evidence type="ECO:0000256" key="3">
    <source>
        <dbReference type="ARBA" id="ARBA00009288"/>
    </source>
</evidence>
<dbReference type="InterPro" id="IPR036280">
    <property type="entry name" value="Multihaem_cyt_sf"/>
</dbReference>
<feature type="domain" description="Tetrahaem cytochrome" evidence="14">
    <location>
        <begin position="34"/>
        <end position="130"/>
    </location>
</feature>
<comment type="similarity">
    <text evidence="3">Belongs to the cytochrome c-552 family.</text>
</comment>
<evidence type="ECO:0000256" key="10">
    <source>
        <dbReference type="ARBA" id="ARBA00022982"/>
    </source>
</evidence>
<evidence type="ECO:0000313" key="16">
    <source>
        <dbReference type="Proteomes" id="UP000317238"/>
    </source>
</evidence>
<keyword evidence="11" id="KW-0560">Oxidoreductase</keyword>
<reference evidence="15 16" key="1">
    <citation type="submission" date="2019-02" db="EMBL/GenBank/DDBJ databases">
        <title>Deep-cultivation of Planctomycetes and their phenomic and genomic characterization uncovers novel biology.</title>
        <authorList>
            <person name="Wiegand S."/>
            <person name="Jogler M."/>
            <person name="Boedeker C."/>
            <person name="Pinto D."/>
            <person name="Vollmers J."/>
            <person name="Rivas-Marin E."/>
            <person name="Kohn T."/>
            <person name="Peeters S.H."/>
            <person name="Heuer A."/>
            <person name="Rast P."/>
            <person name="Oberbeckmann S."/>
            <person name="Bunk B."/>
            <person name="Jeske O."/>
            <person name="Meyerdierks A."/>
            <person name="Storesund J.E."/>
            <person name="Kallscheuer N."/>
            <person name="Luecker S."/>
            <person name="Lage O.M."/>
            <person name="Pohl T."/>
            <person name="Merkel B.J."/>
            <person name="Hornburger P."/>
            <person name="Mueller R.-W."/>
            <person name="Bruemmer F."/>
            <person name="Labrenz M."/>
            <person name="Spormann A.M."/>
            <person name="Op Den Camp H."/>
            <person name="Overmann J."/>
            <person name="Amann R."/>
            <person name="Jetten M.S.M."/>
            <person name="Mascher T."/>
            <person name="Medema M.H."/>
            <person name="Devos D.P."/>
            <person name="Kaster A.-K."/>
            <person name="Ovreas L."/>
            <person name="Rohde M."/>
            <person name="Galperin M.Y."/>
            <person name="Jogler C."/>
        </authorList>
    </citation>
    <scope>NUCLEOTIDE SEQUENCE [LARGE SCALE GENOMIC DNA]</scope>
    <source>
        <strain evidence="15 16">Pan14r</strain>
    </source>
</reference>
<keyword evidence="9" id="KW-0106">Calcium</keyword>
<comment type="caution">
    <text evidence="15">The sequence shown here is derived from an EMBL/GenBank/DDBJ whole genome shotgun (WGS) entry which is preliminary data.</text>
</comment>
<dbReference type="GO" id="GO:0042279">
    <property type="term" value="F:nitrite reductase (cytochrome, ammonia-forming) activity"/>
    <property type="evidence" value="ECO:0007669"/>
    <property type="project" value="UniProtKB-EC"/>
</dbReference>
<keyword evidence="16" id="KW-1185">Reference proteome</keyword>
<gene>
    <name evidence="15" type="ORF">Pan14r_05690</name>
</gene>
<comment type="cofactor">
    <cofactor evidence="1">
        <name>heme c</name>
        <dbReference type="ChEBI" id="CHEBI:61717"/>
    </cofactor>
</comment>
<dbReference type="SUPFAM" id="SSF48695">
    <property type="entry name" value="Multiheme cytochromes"/>
    <property type="match status" value="1"/>
</dbReference>
<dbReference type="GO" id="GO:0019645">
    <property type="term" value="P:anaerobic electron transport chain"/>
    <property type="evidence" value="ECO:0007669"/>
    <property type="project" value="TreeGrafter"/>
</dbReference>
<name>A0A5C5Y250_9PLAN</name>
<evidence type="ECO:0000256" key="4">
    <source>
        <dbReference type="ARBA" id="ARBA00011887"/>
    </source>
</evidence>
<evidence type="ECO:0000256" key="8">
    <source>
        <dbReference type="ARBA" id="ARBA00022729"/>
    </source>
</evidence>
<evidence type="ECO:0000256" key="9">
    <source>
        <dbReference type="ARBA" id="ARBA00022837"/>
    </source>
</evidence>
<dbReference type="PANTHER" id="PTHR30633">
    <property type="entry name" value="CYTOCHROME C-552 RESPIRATORY NITRITE REDUCTASE"/>
    <property type="match status" value="1"/>
</dbReference>
<evidence type="ECO:0000256" key="5">
    <source>
        <dbReference type="ARBA" id="ARBA00022448"/>
    </source>
</evidence>
<evidence type="ECO:0000256" key="2">
    <source>
        <dbReference type="ARBA" id="ARBA00004196"/>
    </source>
</evidence>
<accession>A0A5C5Y250</accession>
<evidence type="ECO:0000256" key="1">
    <source>
        <dbReference type="ARBA" id="ARBA00001926"/>
    </source>
</evidence>
<dbReference type="AlphaFoldDB" id="A0A5C5Y250"/>
<evidence type="ECO:0000259" key="14">
    <source>
        <dbReference type="Pfam" id="PF14537"/>
    </source>
</evidence>
<dbReference type="GO" id="GO:0030288">
    <property type="term" value="C:outer membrane-bounded periplasmic space"/>
    <property type="evidence" value="ECO:0007669"/>
    <property type="project" value="TreeGrafter"/>
</dbReference>
<dbReference type="PANTHER" id="PTHR30633:SF0">
    <property type="entry name" value="CYTOCHROME C-552"/>
    <property type="match status" value="1"/>
</dbReference>
<sequence>MNMAIAGVATYALVAPSTTVARRIFLPGETTHGHYQIELACNQCHQTNGGNDESNASNVMQDACLRCHETDLDTANDTHPASKFNDPVHADLLKTLDAQSCLSCHREHVAERTLAMGLTIPRDYCWHCHQDVAESRVSHEGMRYDSCATTGCHNYHDNRALYEKYLDEHHGEADILDDATLILLTSQQNGDDQTQETQTQVVPDISDADPQIVRQWSSSAHFAAGVNCTQCHQPEAEDSLANHGTTTTAGFGTAWNDHVALDTCRQCHARQSETFLRGKHGMRLAVGLPEMQVAMARLPMRSDAAHRQLNCNSCHAAHVDDVQYAAVDACLGCHNDDHSLAYLDSSHAELWRQERSGDIDAGRGVTCATCHMPRVATGDDTFVNHNQNSVLRPVETMVRDVCQRCHGLEFSLNAVADPELAQTCFDRPPEQTVTSVEMAHEWFEQRRKRQQSRKRSGSR</sequence>
<evidence type="ECO:0000313" key="15">
    <source>
        <dbReference type="EMBL" id="TWT68325.1"/>
    </source>
</evidence>
<proteinExistence type="inferred from homology"/>
<protein>
    <recommendedName>
        <fullName evidence="4">nitrite reductase (cytochrome; ammonia-forming)</fullName>
        <ecNumber evidence="4">1.7.2.2</ecNumber>
    </recommendedName>
</protein>
<keyword evidence="7" id="KW-0479">Metal-binding</keyword>
<keyword evidence="12" id="KW-0408">Iron</keyword>
<dbReference type="Proteomes" id="UP000317238">
    <property type="component" value="Unassembled WGS sequence"/>
</dbReference>
<evidence type="ECO:0000256" key="13">
    <source>
        <dbReference type="ARBA" id="ARBA00049131"/>
    </source>
</evidence>
<dbReference type="EMBL" id="SJPL01000001">
    <property type="protein sequence ID" value="TWT68325.1"/>
    <property type="molecule type" value="Genomic_DNA"/>
</dbReference>
<dbReference type="Gene3D" id="1.10.1130.10">
    <property type="entry name" value="Flavocytochrome C3, Chain A"/>
    <property type="match status" value="2"/>
</dbReference>
<organism evidence="15 16">
    <name type="scientific">Crateriforma conspicua</name>
    <dbReference type="NCBI Taxonomy" id="2527996"/>
    <lineage>
        <taxon>Bacteria</taxon>
        <taxon>Pseudomonadati</taxon>
        <taxon>Planctomycetota</taxon>
        <taxon>Planctomycetia</taxon>
        <taxon>Planctomycetales</taxon>
        <taxon>Planctomycetaceae</taxon>
        <taxon>Crateriforma</taxon>
    </lineage>
</organism>
<dbReference type="InterPro" id="IPR003321">
    <property type="entry name" value="Cyt_c552"/>
</dbReference>
<keyword evidence="10" id="KW-0249">Electron transport</keyword>
<comment type="catalytic activity">
    <reaction evidence="13">
        <text>6 Fe(III)-[cytochrome c] + NH4(+) + 2 H2O = 6 Fe(II)-[cytochrome c] + nitrite + 8 H(+)</text>
        <dbReference type="Rhea" id="RHEA:13089"/>
        <dbReference type="Rhea" id="RHEA-COMP:10350"/>
        <dbReference type="Rhea" id="RHEA-COMP:14399"/>
        <dbReference type="ChEBI" id="CHEBI:15377"/>
        <dbReference type="ChEBI" id="CHEBI:15378"/>
        <dbReference type="ChEBI" id="CHEBI:16301"/>
        <dbReference type="ChEBI" id="CHEBI:28938"/>
        <dbReference type="ChEBI" id="CHEBI:29033"/>
        <dbReference type="ChEBI" id="CHEBI:29034"/>
        <dbReference type="EC" id="1.7.2.2"/>
    </reaction>
</comment>
<evidence type="ECO:0000256" key="6">
    <source>
        <dbReference type="ARBA" id="ARBA00022617"/>
    </source>
</evidence>
<keyword evidence="6" id="KW-0349">Heme</keyword>
<dbReference type="GO" id="GO:0046872">
    <property type="term" value="F:metal ion binding"/>
    <property type="evidence" value="ECO:0007669"/>
    <property type="project" value="UniProtKB-KW"/>
</dbReference>
<dbReference type="Gene3D" id="1.10.780.10">
    <property type="entry name" value="Hydroxylamine Oxidoreductase, Chain A, domain 1"/>
    <property type="match status" value="1"/>
</dbReference>
<dbReference type="Pfam" id="PF14537">
    <property type="entry name" value="Cytochrom_c3_2"/>
    <property type="match status" value="1"/>
</dbReference>
<keyword evidence="5" id="KW-0813">Transport</keyword>
<dbReference type="GO" id="GO:0020037">
    <property type="term" value="F:heme binding"/>
    <property type="evidence" value="ECO:0007669"/>
    <property type="project" value="TreeGrafter"/>
</dbReference>
<dbReference type="EC" id="1.7.2.2" evidence="4"/>
<dbReference type="Pfam" id="PF02335">
    <property type="entry name" value="Cytochrom_C552"/>
    <property type="match status" value="1"/>
</dbReference>
<keyword evidence="8" id="KW-0732">Signal</keyword>
<evidence type="ECO:0000256" key="12">
    <source>
        <dbReference type="ARBA" id="ARBA00023004"/>
    </source>
</evidence>
<comment type="subcellular location">
    <subcellularLocation>
        <location evidence="2">Cell envelope</location>
    </subcellularLocation>
</comment>
<evidence type="ECO:0000256" key="7">
    <source>
        <dbReference type="ARBA" id="ARBA00022723"/>
    </source>
</evidence>